<dbReference type="InterPro" id="IPR036058">
    <property type="entry name" value="Kazal_dom_sf"/>
</dbReference>
<dbReference type="RefSeq" id="XP_016978435.2">
    <property type="nucleotide sequence ID" value="XM_017122946.2"/>
</dbReference>
<evidence type="ECO:0000256" key="5">
    <source>
        <dbReference type="SAM" id="SignalP"/>
    </source>
</evidence>
<dbReference type="RefSeq" id="XP_016978435.1">
    <property type="nucleotide sequence ID" value="XM_017122946.1"/>
</dbReference>
<evidence type="ECO:0000256" key="3">
    <source>
        <dbReference type="ARBA" id="ARBA00023157"/>
    </source>
</evidence>
<feature type="signal peptide" evidence="5">
    <location>
        <begin position="1"/>
        <end position="19"/>
    </location>
</feature>
<dbReference type="AlphaFoldDB" id="A0A6P4EJP6"/>
<dbReference type="SMART" id="SM00280">
    <property type="entry name" value="KAZAL"/>
    <property type="match status" value="4"/>
</dbReference>
<feature type="region of interest" description="Disordered" evidence="4">
    <location>
        <begin position="598"/>
        <end position="690"/>
    </location>
</feature>
<keyword evidence="1" id="KW-0646">Protease inhibitor</keyword>
<evidence type="ECO:0000256" key="1">
    <source>
        <dbReference type="ARBA" id="ARBA00022690"/>
    </source>
</evidence>
<dbReference type="SUPFAM" id="SSF100895">
    <property type="entry name" value="Kazal-type serine protease inhibitors"/>
    <property type="match status" value="3"/>
</dbReference>
<reference evidence="7" key="1">
    <citation type="submission" date="2025-08" db="UniProtKB">
        <authorList>
            <consortium name="RefSeq"/>
        </authorList>
    </citation>
    <scope>IDENTIFICATION</scope>
</reference>
<feature type="domain" description="Kazal-like" evidence="6">
    <location>
        <begin position="124"/>
        <end position="194"/>
    </location>
</feature>
<feature type="compositionally biased region" description="Acidic residues" evidence="4">
    <location>
        <begin position="637"/>
        <end position="649"/>
    </location>
</feature>
<organism evidence="7">
    <name type="scientific">Drosophila rhopaloa</name>
    <name type="common">Fruit fly</name>
    <dbReference type="NCBI Taxonomy" id="1041015"/>
    <lineage>
        <taxon>Eukaryota</taxon>
        <taxon>Metazoa</taxon>
        <taxon>Ecdysozoa</taxon>
        <taxon>Arthropoda</taxon>
        <taxon>Hexapoda</taxon>
        <taxon>Insecta</taxon>
        <taxon>Pterygota</taxon>
        <taxon>Neoptera</taxon>
        <taxon>Endopterygota</taxon>
        <taxon>Diptera</taxon>
        <taxon>Brachycera</taxon>
        <taxon>Muscomorpha</taxon>
        <taxon>Ephydroidea</taxon>
        <taxon>Drosophilidae</taxon>
        <taxon>Drosophila</taxon>
        <taxon>Sophophora</taxon>
    </lineage>
</organism>
<dbReference type="Pfam" id="PF00050">
    <property type="entry name" value="Kazal_1"/>
    <property type="match status" value="1"/>
</dbReference>
<dbReference type="GO" id="GO:0005576">
    <property type="term" value="C:extracellular region"/>
    <property type="evidence" value="ECO:0007669"/>
    <property type="project" value="TreeGrafter"/>
</dbReference>
<dbReference type="Gene3D" id="3.30.60.30">
    <property type="match status" value="4"/>
</dbReference>
<feature type="compositionally biased region" description="Basic residues" evidence="4">
    <location>
        <begin position="199"/>
        <end position="210"/>
    </location>
</feature>
<name>A0A6P4EJP6_DRORH</name>
<dbReference type="InterPro" id="IPR050653">
    <property type="entry name" value="Prot_Inhib_GrowthFact_Antg"/>
</dbReference>
<sequence>MVGLHLCLGLFVQVLLASAAQDQNQMSMFCSDDDTPACAQSRNNGMYFLFSNECDLRKAQRGNLMNGPLNDVTLRYCFPSCEFECSSRYQPVCGISSRTGKRQTFKSRCEMMRTACLSRSDWLVQRWGVCPKANTVAQSSRKPPVAVPCTRIYRPVCAMYAGVKSTFSNECLVNAENIKTRRNWRIVSEGLCGEDSTKMKHSRKQKPKAKPKVDADRTKRSHKSRRLSTQAEDFQIPEDAVQIYAPSTFHTQFISHTGAMEKSYSLPARKPYVVVAPKSKVRRLPAKSCVFGNEPVCGSFRGHNRTFSSVCELMEYSQKVGNAWTISHSGACRRCDKPCPTVYQPICATRNGIDHTIINECYLERVRCKDPNSIWKLSHKGECLKPKREVSKRISPERSRPLTLVPRVLFGMSKRNTTAAQPRAGKTILKTTTTKAPTTPHKHRQMEKRTFKATSPSVEVNNRKIRKTELATAGFYRSSASNHVHTNEDVFLSSNDNWLVRKTLDNVKGFLAKKPTSFAKSRSEKNPLYYWTVPPTGTTSTFSTSRTTTTAAPPSKLPSILSMASTELLNLDIGNAANVYEDAEPELLLVGITKEATSTTSTTLVPSTTEPPSSTQPSSTELPTTSLDTASSSAETTGEDSTTDSEETSDPPTTRMDSSTTAAPPSSTTEAAELNSQTTGSESPSTVASSELATTTVNADYAADESFSESSGQTSIYGLDKNSLIMRLLRARSNQNVLI</sequence>
<feature type="region of interest" description="Disordered" evidence="4">
    <location>
        <begin position="434"/>
        <end position="460"/>
    </location>
</feature>
<dbReference type="Pfam" id="PF07648">
    <property type="entry name" value="Kazal_2"/>
    <property type="match status" value="3"/>
</dbReference>
<feature type="compositionally biased region" description="Low complexity" evidence="4">
    <location>
        <begin position="650"/>
        <end position="673"/>
    </location>
</feature>
<dbReference type="PANTHER" id="PTHR10913">
    <property type="entry name" value="FOLLISTATIN-RELATED"/>
    <property type="match status" value="1"/>
</dbReference>
<protein>
    <submittedName>
        <fullName evidence="7">Mucin-3A</fullName>
    </submittedName>
</protein>
<dbReference type="PROSITE" id="PS51465">
    <property type="entry name" value="KAZAL_2"/>
    <property type="match status" value="2"/>
</dbReference>
<feature type="region of interest" description="Disordered" evidence="4">
    <location>
        <begin position="195"/>
        <end position="230"/>
    </location>
</feature>
<keyword evidence="2" id="KW-0722">Serine protease inhibitor</keyword>
<evidence type="ECO:0000256" key="2">
    <source>
        <dbReference type="ARBA" id="ARBA00022900"/>
    </source>
</evidence>
<feature type="compositionally biased region" description="Low complexity" evidence="4">
    <location>
        <begin position="598"/>
        <end position="636"/>
    </location>
</feature>
<proteinExistence type="predicted"/>
<keyword evidence="5" id="KW-0732">Signal</keyword>
<dbReference type="PANTHER" id="PTHR10913:SF45">
    <property type="entry name" value="FOLLISTATIN, ISOFORM A-RELATED"/>
    <property type="match status" value="1"/>
</dbReference>
<dbReference type="CDD" id="cd00104">
    <property type="entry name" value="KAZAL_FS"/>
    <property type="match status" value="3"/>
</dbReference>
<evidence type="ECO:0000313" key="7">
    <source>
        <dbReference type="RefSeq" id="XP_016978435.1"/>
    </source>
</evidence>
<evidence type="ECO:0000259" key="6">
    <source>
        <dbReference type="PROSITE" id="PS51465"/>
    </source>
</evidence>
<evidence type="ECO:0000256" key="4">
    <source>
        <dbReference type="SAM" id="MobiDB-lite"/>
    </source>
</evidence>
<keyword evidence="3" id="KW-1015">Disulfide bond</keyword>
<dbReference type="InterPro" id="IPR002350">
    <property type="entry name" value="Kazal_dom"/>
</dbReference>
<gene>
    <name evidence="7" type="primary">LOC108044080</name>
</gene>
<feature type="chain" id="PRO_5027535249" evidence="5">
    <location>
        <begin position="20"/>
        <end position="739"/>
    </location>
</feature>
<feature type="domain" description="Kazal-like" evidence="6">
    <location>
        <begin position="334"/>
        <end position="385"/>
    </location>
</feature>
<dbReference type="GO" id="GO:0030154">
    <property type="term" value="P:cell differentiation"/>
    <property type="evidence" value="ECO:0007669"/>
    <property type="project" value="TreeGrafter"/>
</dbReference>
<dbReference type="GeneID" id="108044080"/>
<accession>A0A6P4EJP6</accession>
<feature type="compositionally biased region" description="Polar residues" evidence="4">
    <location>
        <begin position="674"/>
        <end position="690"/>
    </location>
</feature>
<dbReference type="OrthoDB" id="126772at2759"/>